<dbReference type="Proteomes" id="UP000680365">
    <property type="component" value="Unassembled WGS sequence"/>
</dbReference>
<dbReference type="RefSeq" id="WP_213348771.1">
    <property type="nucleotide sequence ID" value="NZ_JAEDAM010000019.1"/>
</dbReference>
<organism evidence="8 9">
    <name type="scientific">Candidatus Vampirococcus lugosii</name>
    <dbReference type="NCBI Taxonomy" id="2789015"/>
    <lineage>
        <taxon>Bacteria</taxon>
        <taxon>Candidatus Absconditibacteriota</taxon>
        <taxon>Vampirococcus</taxon>
    </lineage>
</organism>
<evidence type="ECO:0000256" key="7">
    <source>
        <dbReference type="ARBA" id="ARBA00023016"/>
    </source>
</evidence>
<accession>A0ABS5QKU3</accession>
<keyword evidence="3" id="KW-0540">Nuclease</keyword>
<evidence type="ECO:0000256" key="1">
    <source>
        <dbReference type="ARBA" id="ARBA00006620"/>
    </source>
</evidence>
<keyword evidence="4" id="KW-0255">Endonuclease</keyword>
<proteinExistence type="inferred from homology"/>
<dbReference type="Gene3D" id="3.30.920.30">
    <property type="entry name" value="Hypothetical protein"/>
    <property type="match status" value="1"/>
</dbReference>
<keyword evidence="6" id="KW-0694">RNA-binding</keyword>
<dbReference type="SUPFAM" id="SSF54786">
    <property type="entry name" value="YcfA/nrd intein domain"/>
    <property type="match status" value="1"/>
</dbReference>
<evidence type="ECO:0000256" key="5">
    <source>
        <dbReference type="ARBA" id="ARBA00022801"/>
    </source>
</evidence>
<evidence type="ECO:0000256" key="6">
    <source>
        <dbReference type="ARBA" id="ARBA00022884"/>
    </source>
</evidence>
<keyword evidence="7" id="KW-0346">Stress response</keyword>
<comment type="similarity">
    <text evidence="1">Belongs to the HicA mRNA interferase family.</text>
</comment>
<reference evidence="8 9" key="1">
    <citation type="journal article" date="2021" name="Nat. Commun.">
        <title>Reductive evolution and unique predatory mode in the CPR bacterium Vampirococcus lugosii.</title>
        <authorList>
            <person name="Moreira D."/>
            <person name="Zivanovic Y."/>
            <person name="Lopez-Archilla A.I."/>
            <person name="Iniesto M."/>
            <person name="Lopez-Garcia P."/>
        </authorList>
    </citation>
    <scope>NUCLEOTIDE SEQUENCE [LARGE SCALE GENOMIC DNA]</scope>
    <source>
        <strain evidence="8">Chiprana</strain>
    </source>
</reference>
<dbReference type="EMBL" id="JAEDAM010000019">
    <property type="protein sequence ID" value="MBS8121847.1"/>
    <property type="molecule type" value="Genomic_DNA"/>
</dbReference>
<dbReference type="InterPro" id="IPR012933">
    <property type="entry name" value="HicA_mRNA_interferase"/>
</dbReference>
<keyword evidence="9" id="KW-1185">Reference proteome</keyword>
<dbReference type="Pfam" id="PF07927">
    <property type="entry name" value="HicA_toxin"/>
    <property type="match status" value="1"/>
</dbReference>
<gene>
    <name evidence="8" type="ORF">VAMP_33n123</name>
</gene>
<evidence type="ECO:0000256" key="2">
    <source>
        <dbReference type="ARBA" id="ARBA00022649"/>
    </source>
</evidence>
<name>A0ABS5QKU3_9BACT</name>
<evidence type="ECO:0000313" key="8">
    <source>
        <dbReference type="EMBL" id="MBS8121847.1"/>
    </source>
</evidence>
<keyword evidence="5" id="KW-0378">Hydrolase</keyword>
<dbReference type="InterPro" id="IPR038570">
    <property type="entry name" value="HicA_sf"/>
</dbReference>
<protein>
    <submittedName>
        <fullName evidence="8">HicA toxin of bacterial toxin-antitoxin</fullName>
    </submittedName>
</protein>
<evidence type="ECO:0000256" key="4">
    <source>
        <dbReference type="ARBA" id="ARBA00022759"/>
    </source>
</evidence>
<keyword evidence="2" id="KW-1277">Toxin-antitoxin system</keyword>
<evidence type="ECO:0000256" key="3">
    <source>
        <dbReference type="ARBA" id="ARBA00022722"/>
    </source>
</evidence>
<sequence length="918" mass="109838">MGLENSIPVNNINNIKNNNDNLKKIAHEMFLAVGDDVENIIENENIKEFFSFLKSKNLNNIGIFFDSIRNFGYMTKMVNVGGVDDLIEVCNDMFNILKSDDKYYEFFVNKYKDFLNLLENIGVDIDYEEDIIRYKGNSEIFDIVLSFCYWLTSLNRTLAFSYRNVHNDDKFIFKFKKPNFLRNYSNFSDELKDICLINNDKIGIYEYIDILYIIDYFAISNIDFTKNNILIDQLYNLFNKKLSLPKIIYNDICDFLISWNKNCPTTAVLNYEKKRIRDFYISQEFFDRFSFYIKDLFNKNKYYNNLLSFFDDKDYIESNFIFFYENNFDKKFLEIIFSIGNLNDLNISNMQIKSFYKMYNKGNILNKDDILELVKKDEVLLNLQFLNSLSNEDKKYLFEKFDYDFLIQNQDFFNSYGSYILDFMYFLDLDFIHKNINNRLGFNNIVKLLDADLCFIKNLLSYNINLVEKIFELQNKTEVINFVQAIVKIKGNISKLQNFEEFFDPTYKKTVDKYVYEIKDYYENNKNDIFKTINNINKFNNYFDKIINSYNIENEYQNRSKIFKYQKDKLSDYLYIQNKFGKNSIKINTWKSFFENNENDYSILFSVLYKLAFRSNIDDINMNLLINKYFSNKYIFEEFILNYDFDDCNCLSDFLYSIDNHNTNNSIISNIYNILQNYEIDTHSIIENLDNINNGYYNFFQILSFLENRGLLKYIDSENNSNGGIWYYFENIMNNLNLEKLDIFFVNIKNINFLSNIINHNLIIKNFLSLYNIDFFIKSIDEEKINFLLDLFCSQNINQDLLNKNLSNISHNLFNFLFGINKYFSIDEIIEKNSNELQDNTVDYDNILKYFRKDLSSNDMVLILKKFGFEEDRQNSTSHRIMKHKENNATLPVPMGKKDICIGTLFSVFKRADSILNS</sequence>
<evidence type="ECO:0000313" key="9">
    <source>
        <dbReference type="Proteomes" id="UP000680365"/>
    </source>
</evidence>
<comment type="caution">
    <text evidence="8">The sequence shown here is derived from an EMBL/GenBank/DDBJ whole genome shotgun (WGS) entry which is preliminary data.</text>
</comment>